<keyword evidence="4" id="KW-1185">Reference proteome</keyword>
<dbReference type="InterPro" id="IPR022488">
    <property type="entry name" value="PPK2-related"/>
</dbReference>
<dbReference type="EMBL" id="JAEMHM010000019">
    <property type="protein sequence ID" value="MBJ6726996.1"/>
    <property type="molecule type" value="Genomic_DNA"/>
</dbReference>
<feature type="region of interest" description="Disordered" evidence="1">
    <location>
        <begin position="497"/>
        <end position="532"/>
    </location>
</feature>
<sequence length="532" mass="62076">MFESAELGHKIDNATYKRELPPLREALLDAQYDLLDTRKFPLIILMAGVDMAGKGETVNLLNEWLDPRHIETHALRDLTDEELQRPPMWRYWRVLPPRGKIGIFIGSWYSSPLLENVYGSIGNAELDQRLERINRFEKILCDEGALILKFWLHLSADQQKKRLKALEKDPDTRWRVTEKDRRHLKLYDRFHQVSERMLRVTSSPRAPWFIVDGSDPNYRSLTIGKVILQALRERLDAPPPAPEASFPPVTTAIDGRTVLKSLQLDQKLSKADYKKELEHWQGKLNLLSRHPDFKKISLLVVFEGNDAAGKGGAIRRVTQALDARQYRSNPVAAPSEEERLQPWLWRFWRRLPPRGTFAIFDRSWYGRVLVERVEGYCSPADWMRAYGEINDFEEQLERHHFLVVKFWLAISKEEQLRRFEERERVAFKRFKITEEDWRNRDKWDEYEAAICDMIDRTSAEITPWVLVEANNKYFARIKVLKSLCRSVEQALKSVAADGPTKGVVVKPERRKEVKAVPAKLKKANGGKEKKGK</sequence>
<dbReference type="InterPro" id="IPR027417">
    <property type="entry name" value="P-loop_NTPase"/>
</dbReference>
<dbReference type="Proteomes" id="UP000636888">
    <property type="component" value="Unassembled WGS sequence"/>
</dbReference>
<dbReference type="PANTHER" id="PTHR34383:SF3">
    <property type="entry name" value="POLYPHOSPHATE:AMP PHOSPHOTRANSFERASE"/>
    <property type="match status" value="1"/>
</dbReference>
<evidence type="ECO:0000313" key="4">
    <source>
        <dbReference type="Proteomes" id="UP000636888"/>
    </source>
</evidence>
<evidence type="ECO:0000313" key="3">
    <source>
        <dbReference type="EMBL" id="MBJ6726996.1"/>
    </source>
</evidence>
<dbReference type="SUPFAM" id="SSF52540">
    <property type="entry name" value="P-loop containing nucleoside triphosphate hydrolases"/>
    <property type="match status" value="2"/>
</dbReference>
<dbReference type="NCBIfam" id="TIGR03708">
    <property type="entry name" value="poly_P_AMP_trns"/>
    <property type="match status" value="1"/>
</dbReference>
<dbReference type="RefSeq" id="WP_199385913.1">
    <property type="nucleotide sequence ID" value="NZ_JAEMHM010000019.1"/>
</dbReference>
<dbReference type="GO" id="GO:0043751">
    <property type="term" value="F:polyphosphate:AMP phosphotransferase activity"/>
    <property type="evidence" value="ECO:0007669"/>
    <property type="project" value="InterPro"/>
</dbReference>
<feature type="domain" description="Polyphosphate kinase-2-related" evidence="2">
    <location>
        <begin position="267"/>
        <end position="492"/>
    </location>
</feature>
<evidence type="ECO:0000259" key="2">
    <source>
        <dbReference type="Pfam" id="PF03976"/>
    </source>
</evidence>
<accession>A0A8J7S9P2</accession>
<protein>
    <submittedName>
        <fullName evidence="3">Polyphosphate:AMP phosphotransferase</fullName>
    </submittedName>
</protein>
<evidence type="ECO:0000256" key="1">
    <source>
        <dbReference type="SAM" id="MobiDB-lite"/>
    </source>
</evidence>
<dbReference type="Pfam" id="PF03976">
    <property type="entry name" value="PPK2"/>
    <property type="match status" value="2"/>
</dbReference>
<reference evidence="3" key="1">
    <citation type="submission" date="2020-12" db="EMBL/GenBank/DDBJ databases">
        <title>Geomonas sp. Red875, isolated from river sediment.</title>
        <authorList>
            <person name="Xu Z."/>
            <person name="Zhang Z."/>
            <person name="Masuda Y."/>
            <person name="Itoh H."/>
            <person name="Senoo K."/>
        </authorList>
    </citation>
    <scope>NUCLEOTIDE SEQUENCE</scope>
    <source>
        <strain evidence="3">Red875</strain>
    </source>
</reference>
<dbReference type="InterPro" id="IPR022489">
    <property type="entry name" value="PolyP_AMP_Tfrase"/>
</dbReference>
<dbReference type="AlphaFoldDB" id="A0A8J7S9P2"/>
<gene>
    <name evidence="3" type="primary">pap</name>
    <name evidence="3" type="ORF">JFN93_19975</name>
</gene>
<proteinExistence type="predicted"/>
<dbReference type="GO" id="GO:0006797">
    <property type="term" value="P:polyphosphate metabolic process"/>
    <property type="evidence" value="ECO:0007669"/>
    <property type="project" value="InterPro"/>
</dbReference>
<feature type="domain" description="Polyphosphate kinase-2-related" evidence="2">
    <location>
        <begin position="11"/>
        <end position="233"/>
    </location>
</feature>
<organism evidence="3 4">
    <name type="scientific">Geomesophilobacter sediminis</name>
    <dbReference type="NCBI Taxonomy" id="2798584"/>
    <lineage>
        <taxon>Bacteria</taxon>
        <taxon>Pseudomonadati</taxon>
        <taxon>Thermodesulfobacteriota</taxon>
        <taxon>Desulfuromonadia</taxon>
        <taxon>Geobacterales</taxon>
        <taxon>Geobacteraceae</taxon>
        <taxon>Geomesophilobacter</taxon>
    </lineage>
</organism>
<dbReference type="PANTHER" id="PTHR34383">
    <property type="entry name" value="POLYPHOSPHATE:AMP PHOSPHOTRANSFERASE-RELATED"/>
    <property type="match status" value="1"/>
</dbReference>
<dbReference type="Gene3D" id="3.40.50.300">
    <property type="entry name" value="P-loop containing nucleotide triphosphate hydrolases"/>
    <property type="match status" value="2"/>
</dbReference>
<comment type="caution">
    <text evidence="3">The sequence shown here is derived from an EMBL/GenBank/DDBJ whole genome shotgun (WGS) entry which is preliminary data.</text>
</comment>
<name>A0A8J7S9P2_9BACT</name>